<dbReference type="EMBL" id="UYYA01000650">
    <property type="protein sequence ID" value="VDM54411.1"/>
    <property type="molecule type" value="Genomic_DNA"/>
</dbReference>
<dbReference type="Proteomes" id="UP000267027">
    <property type="component" value="Unassembled WGS sequence"/>
</dbReference>
<dbReference type="WBParaSite" id="ACOC_0000282501-mRNA-1">
    <property type="protein sequence ID" value="ACOC_0000282501-mRNA-1"/>
    <property type="gene ID" value="ACOC_0000282501"/>
</dbReference>
<evidence type="ECO:0000313" key="3">
    <source>
        <dbReference type="WBParaSite" id="ACOC_0000282501-mRNA-1"/>
    </source>
</evidence>
<protein>
    <submittedName>
        <fullName evidence="3">DUF1116 domain-containing protein</fullName>
    </submittedName>
</protein>
<reference evidence="3" key="1">
    <citation type="submission" date="2017-02" db="UniProtKB">
        <authorList>
            <consortium name="WormBaseParasite"/>
        </authorList>
    </citation>
    <scope>IDENTIFICATION</scope>
</reference>
<name>A0A0R3PF92_ANGCS</name>
<reference evidence="1 2" key="2">
    <citation type="submission" date="2018-11" db="EMBL/GenBank/DDBJ databases">
        <authorList>
            <consortium name="Pathogen Informatics"/>
        </authorList>
    </citation>
    <scope>NUCLEOTIDE SEQUENCE [LARGE SCALE GENOMIC DNA]</scope>
    <source>
        <strain evidence="1 2">Costa Rica</strain>
    </source>
</reference>
<accession>A0A0R3PF92</accession>
<dbReference type="OMA" id="ANAMMIA"/>
<dbReference type="AlphaFoldDB" id="A0A0R3PF92"/>
<proteinExistence type="predicted"/>
<organism evidence="3">
    <name type="scientific">Angiostrongylus costaricensis</name>
    <name type="common">Nematode worm</name>
    <dbReference type="NCBI Taxonomy" id="334426"/>
    <lineage>
        <taxon>Eukaryota</taxon>
        <taxon>Metazoa</taxon>
        <taxon>Ecdysozoa</taxon>
        <taxon>Nematoda</taxon>
        <taxon>Chromadorea</taxon>
        <taxon>Rhabditida</taxon>
        <taxon>Rhabditina</taxon>
        <taxon>Rhabditomorpha</taxon>
        <taxon>Strongyloidea</taxon>
        <taxon>Metastrongylidae</taxon>
        <taxon>Angiostrongylus</taxon>
    </lineage>
</organism>
<gene>
    <name evidence="1" type="ORF">ACOC_LOCUS2826</name>
</gene>
<dbReference type="OrthoDB" id="10384473at2759"/>
<keyword evidence="2" id="KW-1185">Reference proteome</keyword>
<evidence type="ECO:0000313" key="1">
    <source>
        <dbReference type="EMBL" id="VDM54411.1"/>
    </source>
</evidence>
<evidence type="ECO:0000313" key="2">
    <source>
        <dbReference type="Proteomes" id="UP000267027"/>
    </source>
</evidence>
<sequence>MVYSTAANVPAQVAGIANSEAGAQAFVSRLLMQAVIDVLEEQGRSAGLSDAIISTILGQLTVQVRYTPLRCMTVAVNQPANMDIAGVADMMKPHCIIVGNTVTALCNAPNGMMCQLANAMMIANIPATHLSISGSLTTTNVIMANWSREMWQGVVNRAVRMLASGPFGTNFASAFATVV</sequence>